<reference evidence="6 7" key="1">
    <citation type="submission" date="2019-07" db="EMBL/GenBank/DDBJ databases">
        <title>Genomics analysis of Aphanomyces spp. identifies a new class of oomycete effector associated with host adaptation.</title>
        <authorList>
            <person name="Gaulin E."/>
        </authorList>
    </citation>
    <scope>NUCLEOTIDE SEQUENCE [LARGE SCALE GENOMIC DNA]</scope>
    <source>
        <strain evidence="6 7">ATCC 201684</strain>
    </source>
</reference>
<keyword evidence="3" id="KW-0677">Repeat</keyword>
<evidence type="ECO:0000313" key="7">
    <source>
        <dbReference type="Proteomes" id="UP000481153"/>
    </source>
</evidence>
<protein>
    <recommendedName>
        <fullName evidence="8">Anaphase-promoting complex subunit 4 WD40 domain-containing protein</fullName>
    </recommendedName>
</protein>
<comment type="caution">
    <text evidence="6">The sequence shown here is derived from an EMBL/GenBank/DDBJ whole genome shotgun (WGS) entry which is preliminary data.</text>
</comment>
<dbReference type="Pfam" id="PF00400">
    <property type="entry name" value="WD40"/>
    <property type="match status" value="1"/>
</dbReference>
<name>A0A6G0WDE4_9STRA</name>
<dbReference type="VEuPathDB" id="FungiDB:AeMF1_020730"/>
<dbReference type="PANTHER" id="PTHR44040:SF1">
    <property type="entry name" value="RETINOBLASTOMA-BINDING PROTEIN 5"/>
    <property type="match status" value="1"/>
</dbReference>
<evidence type="ECO:0000256" key="2">
    <source>
        <dbReference type="ARBA" id="ARBA00022574"/>
    </source>
</evidence>
<keyword evidence="7" id="KW-1185">Reference proteome</keyword>
<proteinExistence type="predicted"/>
<dbReference type="Proteomes" id="UP000481153">
    <property type="component" value="Unassembled WGS sequence"/>
</dbReference>
<evidence type="ECO:0000256" key="3">
    <source>
        <dbReference type="ARBA" id="ARBA00022737"/>
    </source>
</evidence>
<dbReference type="SUPFAM" id="SSF50978">
    <property type="entry name" value="WD40 repeat-like"/>
    <property type="match status" value="1"/>
</dbReference>
<evidence type="ECO:0000256" key="4">
    <source>
        <dbReference type="ARBA" id="ARBA00023242"/>
    </source>
</evidence>
<evidence type="ECO:0000256" key="5">
    <source>
        <dbReference type="SAM" id="MobiDB-lite"/>
    </source>
</evidence>
<evidence type="ECO:0000256" key="1">
    <source>
        <dbReference type="ARBA" id="ARBA00004123"/>
    </source>
</evidence>
<keyword evidence="4" id="KW-0539">Nucleus</keyword>
<dbReference type="InterPro" id="IPR001680">
    <property type="entry name" value="WD40_rpt"/>
</dbReference>
<gene>
    <name evidence="6" type="ORF">Ae201684_016928</name>
</gene>
<feature type="region of interest" description="Disordered" evidence="5">
    <location>
        <begin position="339"/>
        <end position="361"/>
    </location>
</feature>
<sequence length="505" mass="55251">MNVALVQAVCREVRINPTESLGVCGGVWNEIDGAENATCLAFNPWGTLLSVGEKEGLVMLWDFSTIPSIIRELNPKTIPSLPDIKQANSCAWSRNGRILAVACELKAPGRKGTILLWDIEHSTLIAAIACDSMATHIVFSPTSRSYSLLVSCANGELQTLSWEATANHTQSEVAPSPQFYYRADSFVHHVNIFAMDTISIFASICGDATVPQSTRNFNPLIMAKYGHNCIYCVSLKGAVAMLNPHTYELIAGLVLAPISSVDVFVDSTSLLVPSTKGVHEIELSSTSPFLVESRLYTAGAAVKAPWIMASKSPDGQFVLGIPQPRGLFVGEKGMFMWERRAKKPHDDEEEEDEEDGDRMYHDHRFSGDMVAVAWHPRRESLTVISSAGSVHVLEVQYASSWPGAMYPPGFTLINDNVIYEEPEDEFDVQPTTPAITNDPSIAVDIMTISDDDECNGDSLKYIPASPLTTWNHEAAAFEDDDVSSIFSSMKESIAAKAKKRKLGVK</sequence>
<evidence type="ECO:0000313" key="6">
    <source>
        <dbReference type="EMBL" id="KAF0724386.1"/>
    </source>
</evidence>
<dbReference type="EMBL" id="VJMJ01000272">
    <property type="protein sequence ID" value="KAF0724386.1"/>
    <property type="molecule type" value="Genomic_DNA"/>
</dbReference>
<dbReference type="GO" id="GO:0048188">
    <property type="term" value="C:Set1C/COMPASS complex"/>
    <property type="evidence" value="ECO:0007669"/>
    <property type="project" value="InterPro"/>
</dbReference>
<keyword evidence="2" id="KW-0853">WD repeat</keyword>
<organism evidence="6 7">
    <name type="scientific">Aphanomyces euteiches</name>
    <dbReference type="NCBI Taxonomy" id="100861"/>
    <lineage>
        <taxon>Eukaryota</taxon>
        <taxon>Sar</taxon>
        <taxon>Stramenopiles</taxon>
        <taxon>Oomycota</taxon>
        <taxon>Saprolegniomycetes</taxon>
        <taxon>Saprolegniales</taxon>
        <taxon>Verrucalvaceae</taxon>
        <taxon>Aphanomyces</taxon>
    </lineage>
</organism>
<dbReference type="InterPro" id="IPR037850">
    <property type="entry name" value="RBBP5/Swd1"/>
</dbReference>
<dbReference type="PANTHER" id="PTHR44040">
    <property type="entry name" value="RETINOBLASTOMA-BINDING PROTEIN 5"/>
    <property type="match status" value="1"/>
</dbReference>
<comment type="subcellular location">
    <subcellularLocation>
        <location evidence="1">Nucleus</location>
    </subcellularLocation>
</comment>
<evidence type="ECO:0008006" key="8">
    <source>
        <dbReference type="Google" id="ProtNLM"/>
    </source>
</evidence>
<dbReference type="InterPro" id="IPR036322">
    <property type="entry name" value="WD40_repeat_dom_sf"/>
</dbReference>
<feature type="compositionally biased region" description="Acidic residues" evidence="5">
    <location>
        <begin position="347"/>
        <end position="356"/>
    </location>
</feature>
<dbReference type="Gene3D" id="2.130.10.10">
    <property type="entry name" value="YVTN repeat-like/Quinoprotein amine dehydrogenase"/>
    <property type="match status" value="1"/>
</dbReference>
<accession>A0A6G0WDE4</accession>
<dbReference type="AlphaFoldDB" id="A0A6G0WDE4"/>
<dbReference type="InterPro" id="IPR015943">
    <property type="entry name" value="WD40/YVTN_repeat-like_dom_sf"/>
</dbReference>